<dbReference type="OrthoDB" id="441660at2759"/>
<dbReference type="OMA" id="ARANCHT"/>
<evidence type="ECO:0000313" key="4">
    <source>
        <dbReference type="Proteomes" id="UP000887568"/>
    </source>
</evidence>
<dbReference type="PANTHER" id="PTHR22803">
    <property type="entry name" value="MANNOSE, PHOSPHOLIPASE, LECTIN RECEPTOR RELATED"/>
    <property type="match status" value="1"/>
</dbReference>
<dbReference type="InterPro" id="IPR016187">
    <property type="entry name" value="CTDL_fold"/>
</dbReference>
<keyword evidence="1" id="KW-1015">Disulfide bond</keyword>
<dbReference type="RefSeq" id="XP_038058589.1">
    <property type="nucleotide sequence ID" value="XM_038202661.1"/>
</dbReference>
<dbReference type="AlphaFoldDB" id="A0A914A4X5"/>
<dbReference type="Pfam" id="PF00059">
    <property type="entry name" value="Lectin_C"/>
    <property type="match status" value="2"/>
</dbReference>
<evidence type="ECO:0000259" key="2">
    <source>
        <dbReference type="PROSITE" id="PS50041"/>
    </source>
</evidence>
<protein>
    <recommendedName>
        <fullName evidence="2">C-type lectin domain-containing protein</fullName>
    </recommendedName>
</protein>
<reference evidence="3" key="1">
    <citation type="submission" date="2022-11" db="UniProtKB">
        <authorList>
            <consortium name="EnsemblMetazoa"/>
        </authorList>
    </citation>
    <scope>IDENTIFICATION</scope>
</reference>
<dbReference type="GeneID" id="119729870"/>
<organism evidence="3 4">
    <name type="scientific">Patiria miniata</name>
    <name type="common">Bat star</name>
    <name type="synonym">Asterina miniata</name>
    <dbReference type="NCBI Taxonomy" id="46514"/>
    <lineage>
        <taxon>Eukaryota</taxon>
        <taxon>Metazoa</taxon>
        <taxon>Echinodermata</taxon>
        <taxon>Eleutherozoa</taxon>
        <taxon>Asterozoa</taxon>
        <taxon>Asteroidea</taxon>
        <taxon>Valvatacea</taxon>
        <taxon>Valvatida</taxon>
        <taxon>Asterinidae</taxon>
        <taxon>Patiria</taxon>
    </lineage>
</organism>
<dbReference type="SUPFAM" id="SSF56436">
    <property type="entry name" value="C-type lectin-like"/>
    <property type="match status" value="4"/>
</dbReference>
<dbReference type="PROSITE" id="PS50041">
    <property type="entry name" value="C_TYPE_LECTIN_2"/>
    <property type="match status" value="3"/>
</dbReference>
<dbReference type="InterPro" id="IPR001304">
    <property type="entry name" value="C-type_lectin-like"/>
</dbReference>
<accession>A0A914A4X5</accession>
<feature type="domain" description="C-type lectin" evidence="2">
    <location>
        <begin position="242"/>
        <end position="363"/>
    </location>
</feature>
<dbReference type="Proteomes" id="UP000887568">
    <property type="component" value="Unplaced"/>
</dbReference>
<name>A0A914A4X5_PATMI</name>
<feature type="domain" description="C-type lectin" evidence="2">
    <location>
        <begin position="108"/>
        <end position="219"/>
    </location>
</feature>
<dbReference type="SMART" id="SM00034">
    <property type="entry name" value="CLECT"/>
    <property type="match status" value="2"/>
</dbReference>
<evidence type="ECO:0000256" key="1">
    <source>
        <dbReference type="ARBA" id="ARBA00023157"/>
    </source>
</evidence>
<evidence type="ECO:0000313" key="3">
    <source>
        <dbReference type="EnsemblMetazoa" id="XP_038058589.1"/>
    </source>
</evidence>
<proteinExistence type="predicted"/>
<dbReference type="PROSITE" id="PS00615">
    <property type="entry name" value="C_TYPE_LECTIN_1"/>
    <property type="match status" value="1"/>
</dbReference>
<dbReference type="InterPro" id="IPR050111">
    <property type="entry name" value="C-type_lectin/snaclec_domain"/>
</dbReference>
<dbReference type="Gene3D" id="3.10.100.10">
    <property type="entry name" value="Mannose-Binding Protein A, subunit A"/>
    <property type="match status" value="4"/>
</dbReference>
<sequence length="432" mass="48194">MAIAVESAGYNMAVFVTRLFLGLLRGQMHVWIVTAKEEIWSSYPIKKQPNWAPGRPAPPSIWVVDCVALNSGSSLWYDYGCGSRNSYICQREIGVLPKCDVGNGWRSHNNKCYKRLRYRRNWQDAESLCASYPGGHLASATSQDDVAFITNIQATHATDVWIGLTDVNRTVGNYTWSDGSTYTSSYTNWDDNEPNNAYFNSGGDCGSVMGDGLWRIQRCRWDWKYPLCAVSEGTCAPGWHAVNSHCYQVNSNVRKTWTDAKHYCEAQDGYLVTIQESFETDLIQSFLPDLIDSGISTLFIGISDQETDGAFEWVNDGPTTYQNWAPSQPVNTNHTDCGYIYTGNLAAQWLAGDCFELGAYICEIHAGVSVKPVPPEMETGKCEPGWALHGNFCYEFSSEAKTWDDANIACLNNASQLASIHSDREQSFFSTP</sequence>
<dbReference type="CDD" id="cd00037">
    <property type="entry name" value="CLECT"/>
    <property type="match status" value="3"/>
</dbReference>
<feature type="domain" description="C-type lectin" evidence="2">
    <location>
        <begin position="1"/>
        <end position="90"/>
    </location>
</feature>
<dbReference type="InterPro" id="IPR018378">
    <property type="entry name" value="C-type_lectin_CS"/>
</dbReference>
<dbReference type="EnsemblMetazoa" id="XM_038202661.1">
    <property type="protein sequence ID" value="XP_038058589.1"/>
    <property type="gene ID" value="LOC119729870"/>
</dbReference>
<dbReference type="InterPro" id="IPR016186">
    <property type="entry name" value="C-type_lectin-like/link_sf"/>
</dbReference>
<keyword evidence="4" id="KW-1185">Reference proteome</keyword>